<reference evidence="3 4" key="1">
    <citation type="journal article" date="2011" name="J. Bacteriol.">
        <title>Genome sequence of 'Pedosphaera parvula' Ellin514, an aerobic Verrucomicrobial isolate from pasture soil.</title>
        <authorList>
            <person name="Kant R."/>
            <person name="van Passel M.W."/>
            <person name="Sangwan P."/>
            <person name="Palva A."/>
            <person name="Lucas S."/>
            <person name="Copeland A."/>
            <person name="Lapidus A."/>
            <person name="Glavina Del Rio T."/>
            <person name="Dalin E."/>
            <person name="Tice H."/>
            <person name="Bruce D."/>
            <person name="Goodwin L."/>
            <person name="Pitluck S."/>
            <person name="Chertkov O."/>
            <person name="Larimer F.W."/>
            <person name="Land M.L."/>
            <person name="Hauser L."/>
            <person name="Brettin T.S."/>
            <person name="Detter J.C."/>
            <person name="Han S."/>
            <person name="de Vos W.M."/>
            <person name="Janssen P.H."/>
            <person name="Smidt H."/>
        </authorList>
    </citation>
    <scope>NUCLEOTIDE SEQUENCE [LARGE SCALE GENOMIC DNA]</scope>
    <source>
        <strain evidence="3 4">Ellin514</strain>
    </source>
</reference>
<keyword evidence="4" id="KW-1185">Reference proteome</keyword>
<evidence type="ECO:0000256" key="1">
    <source>
        <dbReference type="SAM" id="SignalP"/>
    </source>
</evidence>
<dbReference type="Pfam" id="PF07978">
    <property type="entry name" value="NIPSNAP"/>
    <property type="match status" value="2"/>
</dbReference>
<dbReference type="AlphaFoldDB" id="B9XCV7"/>
<proteinExistence type="predicted"/>
<dbReference type="InterPro" id="IPR012577">
    <property type="entry name" value="NIPSNAP"/>
</dbReference>
<organism evidence="3 4">
    <name type="scientific">Pedosphaera parvula (strain Ellin514)</name>
    <dbReference type="NCBI Taxonomy" id="320771"/>
    <lineage>
        <taxon>Bacteria</taxon>
        <taxon>Pseudomonadati</taxon>
        <taxon>Verrucomicrobiota</taxon>
        <taxon>Pedosphaerae</taxon>
        <taxon>Pedosphaerales</taxon>
        <taxon>Pedosphaeraceae</taxon>
        <taxon>Pedosphaera</taxon>
    </lineage>
</organism>
<feature type="domain" description="NIPSNAP" evidence="2">
    <location>
        <begin position="161"/>
        <end position="266"/>
    </location>
</feature>
<evidence type="ECO:0000259" key="2">
    <source>
        <dbReference type="Pfam" id="PF07978"/>
    </source>
</evidence>
<keyword evidence="1" id="KW-0732">Signal</keyword>
<evidence type="ECO:0000313" key="4">
    <source>
        <dbReference type="Proteomes" id="UP000003688"/>
    </source>
</evidence>
<comment type="caution">
    <text evidence="3">The sequence shown here is derived from an EMBL/GenBank/DDBJ whole genome shotgun (WGS) entry which is preliminary data.</text>
</comment>
<dbReference type="RefSeq" id="WP_007413655.1">
    <property type="nucleotide sequence ID" value="NZ_ABOX02000005.1"/>
</dbReference>
<dbReference type="SUPFAM" id="SSF54909">
    <property type="entry name" value="Dimeric alpha+beta barrel"/>
    <property type="match status" value="2"/>
</dbReference>
<dbReference type="Gene3D" id="3.30.70.100">
    <property type="match status" value="2"/>
</dbReference>
<dbReference type="STRING" id="320771.Cflav_PD4938"/>
<feature type="signal peptide" evidence="1">
    <location>
        <begin position="1"/>
        <end position="26"/>
    </location>
</feature>
<gene>
    <name evidence="3" type="ORF">Cflav_PD4938</name>
</gene>
<name>B9XCV7_PEDPL</name>
<evidence type="ECO:0000313" key="3">
    <source>
        <dbReference type="EMBL" id="EEF62303.1"/>
    </source>
</evidence>
<protein>
    <submittedName>
        <fullName evidence="3">NIPSNAP family containing protein</fullName>
    </submittedName>
</protein>
<accession>B9XCV7</accession>
<feature type="domain" description="NIPSNAP" evidence="2">
    <location>
        <begin position="38"/>
        <end position="138"/>
    </location>
</feature>
<sequence length="267" mass="29800" precursor="true">MKRREFLKSSLAAASVGALTTMNVSAAEKSESPAREFYELRLYHLRRGPKQKLFDDFYEHAAIPAMNRAGIGPVGVFSVMVGPDSPTMYVLLPHKSLESFATANDKVHSDPEYQKAGAEFINAPATDPAYVRMESSLMVAFQGVPKIEVPAGAIGNKSRIFELRTYESHSKKANQKKVEMFNTGEIAIFRRTGLQPVFFGETLIGSRMPNLTYMLTFEDMAAREKNWHAFGSDPEWKKLSSTPGYTDPEIVSNISNLFLRPTAYSQI</sequence>
<dbReference type="Proteomes" id="UP000003688">
    <property type="component" value="Unassembled WGS sequence"/>
</dbReference>
<dbReference type="OrthoDB" id="192769at2"/>
<dbReference type="EMBL" id="ABOX02000005">
    <property type="protein sequence ID" value="EEF62303.1"/>
    <property type="molecule type" value="Genomic_DNA"/>
</dbReference>
<dbReference type="InterPro" id="IPR011008">
    <property type="entry name" value="Dimeric_a/b-barrel"/>
</dbReference>
<feature type="chain" id="PRO_5002892926" evidence="1">
    <location>
        <begin position="27"/>
        <end position="267"/>
    </location>
</feature>